<evidence type="ECO:0008006" key="3">
    <source>
        <dbReference type="Google" id="ProtNLM"/>
    </source>
</evidence>
<name>A0ABT7GU10_9ACTN</name>
<reference evidence="1 2" key="1">
    <citation type="submission" date="2023-05" db="EMBL/GenBank/DDBJ databases">
        <title>Sequencing and Assembly of Streptomyces sp. NP73.</title>
        <authorList>
            <person name="Konwar A.N."/>
            <person name="Saikia K."/>
            <person name="Thakur D."/>
        </authorList>
    </citation>
    <scope>NUCLEOTIDE SEQUENCE [LARGE SCALE GENOMIC DNA]</scope>
    <source>
        <strain evidence="1 2">NP73</strain>
    </source>
</reference>
<evidence type="ECO:0000313" key="2">
    <source>
        <dbReference type="Proteomes" id="UP001223390"/>
    </source>
</evidence>
<dbReference type="EMBL" id="JASITI010000017">
    <property type="protein sequence ID" value="MDK9497108.1"/>
    <property type="molecule type" value="Genomic_DNA"/>
</dbReference>
<comment type="caution">
    <text evidence="1">The sequence shown here is derived from an EMBL/GenBank/DDBJ whole genome shotgun (WGS) entry which is preliminary data.</text>
</comment>
<sequence>MPENTTVRELWDRTHLALLPWTRVPADELHARALEAVTAAVTVQWGGCDDALLDAPATDAQVHAIVAARTAYGYGWRDAVLGEVAADARAAGLGPGPGGLWAPAGRRYLGRGRASRPTLRQELEFVARHPWATELEQLRAVRGAVEASPADPRATLASLYRTAWTDRATERLGWDDAGWWQYLYVAELTAWAVVALGLPAQHPADAGTAVEDAADAVSPHNWTWTGTGLPDGFLDAAFEALGL</sequence>
<dbReference type="RefSeq" id="WP_285342960.1">
    <property type="nucleotide sequence ID" value="NZ_JASITI010000017.1"/>
</dbReference>
<proteinExistence type="predicted"/>
<accession>A0ABT7GU10</accession>
<protein>
    <recommendedName>
        <fullName evidence="3">Aminoglycoside phosphotransferase</fullName>
    </recommendedName>
</protein>
<evidence type="ECO:0000313" key="1">
    <source>
        <dbReference type="EMBL" id="MDK9497108.1"/>
    </source>
</evidence>
<keyword evidence="2" id="KW-1185">Reference proteome</keyword>
<organism evidence="1 2">
    <name type="scientific">Streptomyces katrae</name>
    <dbReference type="NCBI Taxonomy" id="68223"/>
    <lineage>
        <taxon>Bacteria</taxon>
        <taxon>Bacillati</taxon>
        <taxon>Actinomycetota</taxon>
        <taxon>Actinomycetes</taxon>
        <taxon>Kitasatosporales</taxon>
        <taxon>Streptomycetaceae</taxon>
        <taxon>Streptomyces</taxon>
    </lineage>
</organism>
<dbReference type="Proteomes" id="UP001223390">
    <property type="component" value="Unassembled WGS sequence"/>
</dbReference>
<gene>
    <name evidence="1" type="ORF">QEZ40_001761</name>
</gene>